<reference evidence="1 2" key="1">
    <citation type="submission" date="2012-05" db="EMBL/GenBank/DDBJ databases">
        <title>Recombination and specialization in a pathogen metapopulation.</title>
        <authorList>
            <person name="Gardiner A."/>
            <person name="Kemen E."/>
            <person name="Schultz-Larsen T."/>
            <person name="MacLean D."/>
            <person name="Van Oosterhout C."/>
            <person name="Jones J.D.G."/>
        </authorList>
    </citation>
    <scope>NUCLEOTIDE SEQUENCE [LARGE SCALE GENOMIC DNA]</scope>
    <source>
        <strain evidence="1 2">Ac Nc2</strain>
    </source>
</reference>
<evidence type="ECO:0000313" key="2">
    <source>
        <dbReference type="Proteomes" id="UP000053237"/>
    </source>
</evidence>
<dbReference type="InParanoid" id="A0A024G3K8"/>
<dbReference type="EMBL" id="CAIX01000018">
    <property type="protein sequence ID" value="CCI41408.1"/>
    <property type="molecule type" value="Genomic_DNA"/>
</dbReference>
<sequence length="141" mass="16616">MRQTNRKVLIIVSRSSITVITCLRRNRMKPIFLFLRYLMRPLEDYLSKGAFLFLRYGHLFELLVAHGVSLHKLANADTKSHSRNVDTCRYSDVQLSERIWVELNFETRSARVSQTRQNQIVMLCGRAHLHKSIYSSRLQHI</sequence>
<evidence type="ECO:0000313" key="1">
    <source>
        <dbReference type="EMBL" id="CCI41408.1"/>
    </source>
</evidence>
<protein>
    <submittedName>
        <fullName evidence="1">Uncharacterized protein</fullName>
    </submittedName>
</protein>
<name>A0A024G3K8_9STRA</name>
<keyword evidence="2" id="KW-1185">Reference proteome</keyword>
<organism evidence="1 2">
    <name type="scientific">Albugo candida</name>
    <dbReference type="NCBI Taxonomy" id="65357"/>
    <lineage>
        <taxon>Eukaryota</taxon>
        <taxon>Sar</taxon>
        <taxon>Stramenopiles</taxon>
        <taxon>Oomycota</taxon>
        <taxon>Peronosporomycetes</taxon>
        <taxon>Albuginales</taxon>
        <taxon>Albuginaceae</taxon>
        <taxon>Albugo</taxon>
    </lineage>
</organism>
<comment type="caution">
    <text evidence="1">The sequence shown here is derived from an EMBL/GenBank/DDBJ whole genome shotgun (WGS) entry which is preliminary data.</text>
</comment>
<proteinExistence type="predicted"/>
<gene>
    <name evidence="1" type="ORF">BN9_021920</name>
</gene>
<dbReference type="AlphaFoldDB" id="A0A024G3K8"/>
<dbReference type="Proteomes" id="UP000053237">
    <property type="component" value="Unassembled WGS sequence"/>
</dbReference>
<accession>A0A024G3K8</accession>